<dbReference type="SUPFAM" id="SSF51735">
    <property type="entry name" value="NAD(P)-binding Rossmann-fold domains"/>
    <property type="match status" value="1"/>
</dbReference>
<evidence type="ECO:0000256" key="1">
    <source>
        <dbReference type="ARBA" id="ARBA00023002"/>
    </source>
</evidence>
<dbReference type="EMBL" id="JAKKPZ010000005">
    <property type="protein sequence ID" value="KAI1720696.1"/>
    <property type="molecule type" value="Genomic_DNA"/>
</dbReference>
<dbReference type="InterPro" id="IPR002347">
    <property type="entry name" value="SDR_fam"/>
</dbReference>
<reference evidence="3" key="1">
    <citation type="submission" date="2022-01" db="EMBL/GenBank/DDBJ databases">
        <title>Genome Sequence Resource for Two Populations of Ditylenchus destructor, the Migratory Endoparasitic Phytonematode.</title>
        <authorList>
            <person name="Zhang H."/>
            <person name="Lin R."/>
            <person name="Xie B."/>
        </authorList>
    </citation>
    <scope>NUCLEOTIDE SEQUENCE</scope>
    <source>
        <strain evidence="3">BazhouSP</strain>
    </source>
</reference>
<evidence type="ECO:0000256" key="2">
    <source>
        <dbReference type="RuleBase" id="RU000363"/>
    </source>
</evidence>
<dbReference type="PRINTS" id="PR00080">
    <property type="entry name" value="SDRFAMILY"/>
</dbReference>
<dbReference type="PROSITE" id="PS00061">
    <property type="entry name" value="ADH_SHORT"/>
    <property type="match status" value="1"/>
</dbReference>
<comment type="similarity">
    <text evidence="2">Belongs to the short-chain dehydrogenases/reductases (SDR) family.</text>
</comment>
<name>A0AAD4NAA9_9BILA</name>
<dbReference type="AlphaFoldDB" id="A0AAD4NAA9"/>
<keyword evidence="4" id="KW-1185">Reference proteome</keyword>
<dbReference type="InterPro" id="IPR036291">
    <property type="entry name" value="NAD(P)-bd_dom_sf"/>
</dbReference>
<dbReference type="Proteomes" id="UP001201812">
    <property type="component" value="Unassembled WGS sequence"/>
</dbReference>
<keyword evidence="1" id="KW-0560">Oxidoreductase</keyword>
<dbReference type="PANTHER" id="PTHR43313:SF34">
    <property type="entry name" value="RETINOL DEHYDROGENASE 7"/>
    <property type="match status" value="1"/>
</dbReference>
<sequence>MFLWFSGLILASVFVYYTFRYIWESIPLSSVNKSRRAVFITGCDTGFGRLLALKCARNGIPTYAGCLTKQGEESLTEDSKDCREKVVTVPLDVTSDESVNAAARFVEKDITNRNIQLWALVNNAGIFTCYGPDAWTTIDDYKLAMEVNLYGVIRCTHAFLSLLKQSKGRIISPSSVAGRISIPGGGAYSCAKFAVEAYMDSIRLELRPFGITCCILEPGVFRTNLTDNDQMRNRVNRVWDKLSPEIKHEYGEKFKNQFIDLWNSQVGDLASTRLDYVVDSYYHAITAMYPRLRYRCGWDSILFYIPLSFLPTEFIDALFMQIAKGPLPMALIAKGKSE</sequence>
<dbReference type="GO" id="GO:0016491">
    <property type="term" value="F:oxidoreductase activity"/>
    <property type="evidence" value="ECO:0007669"/>
    <property type="project" value="UniProtKB-KW"/>
</dbReference>
<protein>
    <submittedName>
        <fullName evidence="3">Short chain dehydrogenase domain-containing protein</fullName>
    </submittedName>
</protein>
<proteinExistence type="inferred from homology"/>
<comment type="caution">
    <text evidence="3">The sequence shown here is derived from an EMBL/GenBank/DDBJ whole genome shotgun (WGS) entry which is preliminary data.</text>
</comment>
<dbReference type="GO" id="GO:0008202">
    <property type="term" value="P:steroid metabolic process"/>
    <property type="evidence" value="ECO:0007669"/>
    <property type="project" value="TreeGrafter"/>
</dbReference>
<dbReference type="Pfam" id="PF00106">
    <property type="entry name" value="adh_short"/>
    <property type="match status" value="1"/>
</dbReference>
<evidence type="ECO:0000313" key="4">
    <source>
        <dbReference type="Proteomes" id="UP001201812"/>
    </source>
</evidence>
<dbReference type="PRINTS" id="PR00081">
    <property type="entry name" value="GDHRDH"/>
</dbReference>
<dbReference type="InterPro" id="IPR020904">
    <property type="entry name" value="Sc_DH/Rdtase_CS"/>
</dbReference>
<organism evidence="3 4">
    <name type="scientific">Ditylenchus destructor</name>
    <dbReference type="NCBI Taxonomy" id="166010"/>
    <lineage>
        <taxon>Eukaryota</taxon>
        <taxon>Metazoa</taxon>
        <taxon>Ecdysozoa</taxon>
        <taxon>Nematoda</taxon>
        <taxon>Chromadorea</taxon>
        <taxon>Rhabditida</taxon>
        <taxon>Tylenchina</taxon>
        <taxon>Tylenchomorpha</taxon>
        <taxon>Sphaerularioidea</taxon>
        <taxon>Anguinidae</taxon>
        <taxon>Anguininae</taxon>
        <taxon>Ditylenchus</taxon>
    </lineage>
</organism>
<dbReference type="PANTHER" id="PTHR43313">
    <property type="entry name" value="SHORT-CHAIN DEHYDROGENASE/REDUCTASE FAMILY 9C"/>
    <property type="match status" value="1"/>
</dbReference>
<gene>
    <name evidence="3" type="ORF">DdX_04939</name>
</gene>
<accession>A0AAD4NAA9</accession>
<dbReference type="Gene3D" id="3.40.50.720">
    <property type="entry name" value="NAD(P)-binding Rossmann-like Domain"/>
    <property type="match status" value="1"/>
</dbReference>
<evidence type="ECO:0000313" key="3">
    <source>
        <dbReference type="EMBL" id="KAI1720696.1"/>
    </source>
</evidence>